<dbReference type="CDD" id="cd06583">
    <property type="entry name" value="PGRP"/>
    <property type="match status" value="1"/>
</dbReference>
<dbReference type="RefSeq" id="WP_209555631.1">
    <property type="nucleotide sequence ID" value="NZ_JAEDXU010000001.1"/>
</dbReference>
<evidence type="ECO:0000313" key="2">
    <source>
        <dbReference type="EMBL" id="MBP1044834.1"/>
    </source>
</evidence>
<feature type="domain" description="N-acetylmuramoyl-L-alanine amidase" evidence="1">
    <location>
        <begin position="5"/>
        <end position="144"/>
    </location>
</feature>
<dbReference type="InterPro" id="IPR036505">
    <property type="entry name" value="Amidase/PGRP_sf"/>
</dbReference>
<comment type="caution">
    <text evidence="2">The sequence shown here is derived from an EMBL/GenBank/DDBJ whole genome shotgun (WGS) entry which is preliminary data.</text>
</comment>
<dbReference type="EMBL" id="JAEDXU010000001">
    <property type="protein sequence ID" value="MBP1044834.1"/>
    <property type="molecule type" value="Genomic_DNA"/>
</dbReference>
<dbReference type="SMART" id="SM00644">
    <property type="entry name" value="Ami_2"/>
    <property type="match status" value="1"/>
</dbReference>
<name>A0ABS4CE24_9ENTE</name>
<evidence type="ECO:0000313" key="3">
    <source>
        <dbReference type="Proteomes" id="UP000673375"/>
    </source>
</evidence>
<accession>A0ABS4CE24</accession>
<protein>
    <submittedName>
        <fullName evidence="2">Peptidoglycan recognition protein</fullName>
    </submittedName>
</protein>
<dbReference type="Pfam" id="PF01510">
    <property type="entry name" value="Amidase_2"/>
    <property type="match status" value="1"/>
</dbReference>
<proteinExistence type="predicted"/>
<reference evidence="2 3" key="1">
    <citation type="submission" date="2020-12" db="EMBL/GenBank/DDBJ databases">
        <title>Vagococcus allomyrinae sp. nov. and Enterococcus lavae sp. nov., isolated from the larvae of Allomyrina dichotoma.</title>
        <authorList>
            <person name="Lee S.D."/>
        </authorList>
    </citation>
    <scope>NUCLEOTIDE SEQUENCE [LARGE SCALE GENOMIC DNA]</scope>
    <source>
        <strain evidence="2 3">BWM-S5</strain>
    </source>
</reference>
<dbReference type="Proteomes" id="UP000673375">
    <property type="component" value="Unassembled WGS sequence"/>
</dbReference>
<gene>
    <name evidence="2" type="ORF">I6N96_00975</name>
</gene>
<keyword evidence="3" id="KW-1185">Reference proteome</keyword>
<sequence length="251" mass="28045">MSICGGIAGSRGRNPSGVVIHNDAGSINATAAFYRNWLPNHNLVNGFAHEYVCSDGIVHAEDYEFMAWHTANSIGNANYIGIEVCQSMGNEITVIANEQASFKLAAEILKRYGLVANVATVKLHREFVATSCPHRSWELHGQAIEAVRSYYIQEINKYMNATNVTPEAPDNTNTEENKQEEFDMVCLFVITPGGQALHYFDGKNITTLQHPDEGNILKAIYKENYGKDMPVIYRDGAWFQRLKDVAQRKVL</sequence>
<evidence type="ECO:0000259" key="1">
    <source>
        <dbReference type="SMART" id="SM00644"/>
    </source>
</evidence>
<organism evidence="2 3">
    <name type="scientific">Enterococcus larvae</name>
    <dbReference type="NCBI Taxonomy" id="2794352"/>
    <lineage>
        <taxon>Bacteria</taxon>
        <taxon>Bacillati</taxon>
        <taxon>Bacillota</taxon>
        <taxon>Bacilli</taxon>
        <taxon>Lactobacillales</taxon>
        <taxon>Enterococcaceae</taxon>
        <taxon>Enterococcus</taxon>
    </lineage>
</organism>
<dbReference type="InterPro" id="IPR002502">
    <property type="entry name" value="Amidase_domain"/>
</dbReference>
<dbReference type="Gene3D" id="3.40.80.10">
    <property type="entry name" value="Peptidoglycan recognition protein-like"/>
    <property type="match status" value="1"/>
</dbReference>
<dbReference type="SUPFAM" id="SSF55846">
    <property type="entry name" value="N-acetylmuramoyl-L-alanine amidase-like"/>
    <property type="match status" value="1"/>
</dbReference>